<dbReference type="Pfam" id="PF13231">
    <property type="entry name" value="PMT_2"/>
    <property type="match status" value="1"/>
</dbReference>
<proteinExistence type="predicted"/>
<keyword evidence="4" id="KW-0808">Transferase</keyword>
<evidence type="ECO:0000256" key="6">
    <source>
        <dbReference type="ARBA" id="ARBA00022989"/>
    </source>
</evidence>
<dbReference type="InterPro" id="IPR050297">
    <property type="entry name" value="LipidA_mod_glycosyltrf_83"/>
</dbReference>
<keyword evidence="5 8" id="KW-0812">Transmembrane</keyword>
<organism evidence="10 11">
    <name type="scientific">Hydrogenovibrio marinus</name>
    <dbReference type="NCBI Taxonomy" id="28885"/>
    <lineage>
        <taxon>Bacteria</taxon>
        <taxon>Pseudomonadati</taxon>
        <taxon>Pseudomonadota</taxon>
        <taxon>Gammaproteobacteria</taxon>
        <taxon>Thiotrichales</taxon>
        <taxon>Piscirickettsiaceae</taxon>
        <taxon>Hydrogenovibrio</taxon>
    </lineage>
</organism>
<dbReference type="GO" id="GO:0016763">
    <property type="term" value="F:pentosyltransferase activity"/>
    <property type="evidence" value="ECO:0007669"/>
    <property type="project" value="TreeGrafter"/>
</dbReference>
<evidence type="ECO:0000256" key="2">
    <source>
        <dbReference type="ARBA" id="ARBA00022475"/>
    </source>
</evidence>
<evidence type="ECO:0000256" key="7">
    <source>
        <dbReference type="ARBA" id="ARBA00023136"/>
    </source>
</evidence>
<dbReference type="PANTHER" id="PTHR33908">
    <property type="entry name" value="MANNOSYLTRANSFERASE YKCB-RELATED"/>
    <property type="match status" value="1"/>
</dbReference>
<feature type="transmembrane region" description="Helical" evidence="8">
    <location>
        <begin position="106"/>
        <end position="124"/>
    </location>
</feature>
<evidence type="ECO:0000256" key="1">
    <source>
        <dbReference type="ARBA" id="ARBA00004651"/>
    </source>
</evidence>
<feature type="transmembrane region" description="Helical" evidence="8">
    <location>
        <begin position="15"/>
        <end position="33"/>
    </location>
</feature>
<evidence type="ECO:0000256" key="8">
    <source>
        <dbReference type="SAM" id="Phobius"/>
    </source>
</evidence>
<keyword evidence="7 8" id="KW-0472">Membrane</keyword>
<evidence type="ECO:0000313" key="11">
    <source>
        <dbReference type="Proteomes" id="UP000027341"/>
    </source>
</evidence>
<feature type="transmembrane region" description="Helical" evidence="8">
    <location>
        <begin position="206"/>
        <end position="226"/>
    </location>
</feature>
<feature type="transmembrane region" description="Helical" evidence="8">
    <location>
        <begin position="256"/>
        <end position="275"/>
    </location>
</feature>
<dbReference type="InterPro" id="IPR038731">
    <property type="entry name" value="RgtA/B/C-like"/>
</dbReference>
<dbReference type="Proteomes" id="UP000027341">
    <property type="component" value="Unassembled WGS sequence"/>
</dbReference>
<feature type="transmembrane region" description="Helical" evidence="8">
    <location>
        <begin position="336"/>
        <end position="355"/>
    </location>
</feature>
<keyword evidence="2" id="KW-1003">Cell membrane</keyword>
<gene>
    <name evidence="10" type="ORF">EI16_10525</name>
</gene>
<reference evidence="10 11" key="1">
    <citation type="submission" date="2014-04" db="EMBL/GenBank/DDBJ databases">
        <title>Draft genome sequence of Hydrogenovibrio marinus MH-110, a model organism for aerobic H2 metabolism.</title>
        <authorList>
            <person name="Cha H.J."/>
            <person name="Jo B.H."/>
            <person name="Hwang B.H."/>
        </authorList>
    </citation>
    <scope>NUCLEOTIDE SEQUENCE [LARGE SCALE GENOMIC DNA]</scope>
    <source>
        <strain evidence="10 11">MH-110</strain>
    </source>
</reference>
<name>A0A066ZTA0_HYDMR</name>
<evidence type="ECO:0000313" key="10">
    <source>
        <dbReference type="EMBL" id="KDN96677.1"/>
    </source>
</evidence>
<feature type="transmembrane region" description="Helical" evidence="8">
    <location>
        <begin position="169"/>
        <end position="194"/>
    </location>
</feature>
<feature type="domain" description="Glycosyltransferase RgtA/B/C/D-like" evidence="9">
    <location>
        <begin position="59"/>
        <end position="224"/>
    </location>
</feature>
<evidence type="ECO:0000256" key="3">
    <source>
        <dbReference type="ARBA" id="ARBA00022676"/>
    </source>
</evidence>
<dbReference type="EMBL" id="JMIU01000001">
    <property type="protein sequence ID" value="KDN96677.1"/>
    <property type="molecule type" value="Genomic_DNA"/>
</dbReference>
<comment type="subcellular location">
    <subcellularLocation>
        <location evidence="1">Cell membrane</location>
        <topology evidence="1">Multi-pass membrane protein</topology>
    </subcellularLocation>
</comment>
<feature type="transmembrane region" description="Helical" evidence="8">
    <location>
        <begin position="311"/>
        <end position="329"/>
    </location>
</feature>
<evidence type="ECO:0000256" key="5">
    <source>
        <dbReference type="ARBA" id="ARBA00022692"/>
    </source>
</evidence>
<keyword evidence="11" id="KW-1185">Reference proteome</keyword>
<dbReference type="AlphaFoldDB" id="A0A066ZTA0"/>
<evidence type="ECO:0000256" key="4">
    <source>
        <dbReference type="ARBA" id="ARBA00022679"/>
    </source>
</evidence>
<dbReference type="STRING" id="28885.EI16_10525"/>
<sequence>MQNPFYRHNLHHNPAYGYALLLIVAMTAWHLVLAGRVNLSVDEAHYALYGLKLDWSYFDHPPMVGWLNAIVSHFSHSDFGLRIIPITFFAASNFVLYHLACRLYPSFRWVGFWALMLVNSAFMFELLATSMLPDTPLMFASLMVVWQLLNLRDATEQRIPTLKYWLWLGFWIGFAGLSKYTSVILVVSLILVVLMERRWNWLTDKGLWLAVVLAGIMITPVLYWNATHDWISFLYQIHHGTHNQDWSWTRVISTQLAQFGLYTPTLYLMGLWLMLTAWLSHSPSNKLLAAFSLPTILLFAMNSGYEMSLPHWTQLAWLFIAPAVAFWAWQHWTSKLLRWFVYFFSGLSLVLAILLNTQLYSPWMPFKSKDNPVRDLHGWQLAIIEAKALQKQHGNAPLFAANWTQASRIAWYAYPQPVYVTDNRFDQFDLWFGNPKANSDGIVIVPDYESKTLKLNESGHFKTCQLEKTLPIEAHNHIIVTYRLFYCQGFQEPVYAGWAAQLPSVQKAIRQESPKP</sequence>
<dbReference type="PANTHER" id="PTHR33908:SF11">
    <property type="entry name" value="MEMBRANE PROTEIN"/>
    <property type="match status" value="1"/>
</dbReference>
<comment type="caution">
    <text evidence="10">The sequence shown here is derived from an EMBL/GenBank/DDBJ whole genome shotgun (WGS) entry which is preliminary data.</text>
</comment>
<protein>
    <recommendedName>
        <fullName evidence="9">Glycosyltransferase RgtA/B/C/D-like domain-containing protein</fullName>
    </recommendedName>
</protein>
<feature type="transmembrane region" description="Helical" evidence="8">
    <location>
        <begin position="79"/>
        <end position="100"/>
    </location>
</feature>
<dbReference type="RefSeq" id="WP_029907594.1">
    <property type="nucleotide sequence ID" value="NZ_AP020335.1"/>
</dbReference>
<feature type="transmembrane region" description="Helical" evidence="8">
    <location>
        <begin position="287"/>
        <end position="305"/>
    </location>
</feature>
<keyword evidence="6 8" id="KW-1133">Transmembrane helix</keyword>
<keyword evidence="3" id="KW-0328">Glycosyltransferase</keyword>
<evidence type="ECO:0000259" key="9">
    <source>
        <dbReference type="Pfam" id="PF13231"/>
    </source>
</evidence>
<dbReference type="GO" id="GO:0009103">
    <property type="term" value="P:lipopolysaccharide biosynthetic process"/>
    <property type="evidence" value="ECO:0007669"/>
    <property type="project" value="UniProtKB-ARBA"/>
</dbReference>
<accession>A0A066ZTA0</accession>
<dbReference type="GO" id="GO:0005886">
    <property type="term" value="C:plasma membrane"/>
    <property type="evidence" value="ECO:0007669"/>
    <property type="project" value="UniProtKB-SubCell"/>
</dbReference>